<dbReference type="Gene3D" id="3.90.1570.10">
    <property type="entry name" value="tt1808, chain A"/>
    <property type="match status" value="1"/>
</dbReference>
<organism evidence="2 3">
    <name type="scientific">Leucothrix pacifica</name>
    <dbReference type="NCBI Taxonomy" id="1247513"/>
    <lineage>
        <taxon>Bacteria</taxon>
        <taxon>Pseudomonadati</taxon>
        <taxon>Pseudomonadota</taxon>
        <taxon>Gammaproteobacteria</taxon>
        <taxon>Thiotrichales</taxon>
        <taxon>Thiotrichaceae</taxon>
        <taxon>Leucothrix</taxon>
    </lineage>
</organism>
<comment type="caution">
    <text evidence="2">The sequence shown here is derived from an EMBL/GenBank/DDBJ whole genome shotgun (WGS) entry which is preliminary data.</text>
</comment>
<dbReference type="SUPFAM" id="SSF52980">
    <property type="entry name" value="Restriction endonuclease-like"/>
    <property type="match status" value="1"/>
</dbReference>
<keyword evidence="2" id="KW-0540">Nuclease</keyword>
<protein>
    <submittedName>
        <fullName evidence="2">Uma2 family endonuclease</fullName>
    </submittedName>
</protein>
<evidence type="ECO:0000313" key="3">
    <source>
        <dbReference type="Proteomes" id="UP000245539"/>
    </source>
</evidence>
<dbReference type="InterPro" id="IPR012296">
    <property type="entry name" value="Nuclease_put_TT1808"/>
</dbReference>
<dbReference type="PANTHER" id="PTHR36558">
    <property type="entry name" value="GLR1098 PROTEIN"/>
    <property type="match status" value="1"/>
</dbReference>
<dbReference type="CDD" id="cd06260">
    <property type="entry name" value="DUF820-like"/>
    <property type="match status" value="1"/>
</dbReference>
<dbReference type="GO" id="GO:0004519">
    <property type="term" value="F:endonuclease activity"/>
    <property type="evidence" value="ECO:0007669"/>
    <property type="project" value="UniProtKB-KW"/>
</dbReference>
<gene>
    <name evidence="2" type="ORF">DKW60_15720</name>
</gene>
<feature type="domain" description="Putative restriction endonuclease" evidence="1">
    <location>
        <begin position="14"/>
        <end position="177"/>
    </location>
</feature>
<reference evidence="2 3" key="1">
    <citation type="submission" date="2018-05" db="EMBL/GenBank/DDBJ databases">
        <title>Leucothrix arctica sp. nov., isolated from Arctic seawater.</title>
        <authorList>
            <person name="Choi A."/>
            <person name="Baek K."/>
        </authorList>
    </citation>
    <scope>NUCLEOTIDE SEQUENCE [LARGE SCALE GENOMIC DNA]</scope>
    <source>
        <strain evidence="2 3">JCM 18388</strain>
    </source>
</reference>
<name>A0A317C910_9GAMM</name>
<dbReference type="EMBL" id="QGKM01000050">
    <property type="protein sequence ID" value="PWQ95084.1"/>
    <property type="molecule type" value="Genomic_DNA"/>
</dbReference>
<dbReference type="Pfam" id="PF05685">
    <property type="entry name" value="Uma2"/>
    <property type="match status" value="1"/>
</dbReference>
<keyword evidence="2" id="KW-0378">Hydrolase</keyword>
<dbReference type="InterPro" id="IPR008538">
    <property type="entry name" value="Uma2"/>
</dbReference>
<dbReference type="AlphaFoldDB" id="A0A317C910"/>
<keyword evidence="2" id="KW-0255">Endonuclease</keyword>
<dbReference type="OrthoDB" id="26750at2"/>
<proteinExistence type="predicted"/>
<keyword evidence="3" id="KW-1185">Reference proteome</keyword>
<dbReference type="PANTHER" id="PTHR36558:SF1">
    <property type="entry name" value="RESTRICTION ENDONUCLEASE DOMAIN-CONTAINING PROTEIN-RELATED"/>
    <property type="match status" value="1"/>
</dbReference>
<sequence length="186" mass="21229">MSTATQSDHITASEYLLSENDRPDGVRYEYVNGKVYAMAGASRNHNRLCGKLFNKLFNHLEDSPCEVFQSDMKVGISTQSESYFYYPDIQVSCENEDDQYYNQSPCLIIEVLSNSTARTDRTEKLHAYQQIPGLQEYLLCSQDSPSVELHRRDNSWSAEYFSGGDIITLNSVGIELQISEIYDFLT</sequence>
<accession>A0A317C910</accession>
<dbReference type="RefSeq" id="WP_109838615.1">
    <property type="nucleotide sequence ID" value="NZ_QGKM01000050.1"/>
</dbReference>
<dbReference type="InterPro" id="IPR011335">
    <property type="entry name" value="Restrct_endonuc-II-like"/>
</dbReference>
<evidence type="ECO:0000259" key="1">
    <source>
        <dbReference type="Pfam" id="PF05685"/>
    </source>
</evidence>
<dbReference type="Proteomes" id="UP000245539">
    <property type="component" value="Unassembled WGS sequence"/>
</dbReference>
<evidence type="ECO:0000313" key="2">
    <source>
        <dbReference type="EMBL" id="PWQ95084.1"/>
    </source>
</evidence>